<reference evidence="3" key="1">
    <citation type="journal article" date="2023" name="Commun. Biol.">
        <title>Genome analysis of Parmales, the sister group of diatoms, reveals the evolutionary specialization of diatoms from phago-mixotrophs to photoautotrophs.</title>
        <authorList>
            <person name="Ban H."/>
            <person name="Sato S."/>
            <person name="Yoshikawa S."/>
            <person name="Yamada K."/>
            <person name="Nakamura Y."/>
            <person name="Ichinomiya M."/>
            <person name="Sato N."/>
            <person name="Blanc-Mathieu R."/>
            <person name="Endo H."/>
            <person name="Kuwata A."/>
            <person name="Ogata H."/>
        </authorList>
    </citation>
    <scope>NUCLEOTIDE SEQUENCE [LARGE SCALE GENOMIC DNA]</scope>
    <source>
        <strain evidence="3">NIES 3701</strain>
    </source>
</reference>
<accession>A0A9W7EXN8</accession>
<sequence length="160" mass="17651">MQSQYSPRYIIHLLIVQKCGSVNSSTILPSGVQEQRISRHSDMSRGRNGGGKALTAPQASPLSPPPSLNGCAEVQSPLDHLLRCSLLSPKRRLSPSFYALQTLGYFRAVDVRVFKNLIEFIDDEVDDINAEEGVNEGTERGGRRGKQEGGRKKRLKASKM</sequence>
<protein>
    <submittedName>
        <fullName evidence="2">Uncharacterized protein</fullName>
    </submittedName>
</protein>
<feature type="compositionally biased region" description="Basic and acidic residues" evidence="1">
    <location>
        <begin position="36"/>
        <end position="45"/>
    </location>
</feature>
<feature type="region of interest" description="Disordered" evidence="1">
    <location>
        <begin position="31"/>
        <end position="69"/>
    </location>
</feature>
<evidence type="ECO:0000256" key="1">
    <source>
        <dbReference type="SAM" id="MobiDB-lite"/>
    </source>
</evidence>
<organism evidence="2 3">
    <name type="scientific">Triparma strigata</name>
    <dbReference type="NCBI Taxonomy" id="1606541"/>
    <lineage>
        <taxon>Eukaryota</taxon>
        <taxon>Sar</taxon>
        <taxon>Stramenopiles</taxon>
        <taxon>Ochrophyta</taxon>
        <taxon>Bolidophyceae</taxon>
        <taxon>Parmales</taxon>
        <taxon>Triparmaceae</taxon>
        <taxon>Triparma</taxon>
    </lineage>
</organism>
<evidence type="ECO:0000313" key="3">
    <source>
        <dbReference type="Proteomes" id="UP001165085"/>
    </source>
</evidence>
<keyword evidence="3" id="KW-1185">Reference proteome</keyword>
<feature type="compositionally biased region" description="Basic residues" evidence="1">
    <location>
        <begin position="151"/>
        <end position="160"/>
    </location>
</feature>
<name>A0A9W7EXN8_9STRA</name>
<proteinExistence type="predicted"/>
<feature type="compositionally biased region" description="Basic and acidic residues" evidence="1">
    <location>
        <begin position="137"/>
        <end position="150"/>
    </location>
</feature>
<evidence type="ECO:0000313" key="2">
    <source>
        <dbReference type="EMBL" id="GMH95598.1"/>
    </source>
</evidence>
<gene>
    <name evidence="2" type="ORF">TrST_g6786</name>
</gene>
<comment type="caution">
    <text evidence="2">The sequence shown here is derived from an EMBL/GenBank/DDBJ whole genome shotgun (WGS) entry which is preliminary data.</text>
</comment>
<dbReference type="EMBL" id="BRXY01000446">
    <property type="protein sequence ID" value="GMH95598.1"/>
    <property type="molecule type" value="Genomic_DNA"/>
</dbReference>
<feature type="region of interest" description="Disordered" evidence="1">
    <location>
        <begin position="130"/>
        <end position="160"/>
    </location>
</feature>
<dbReference type="Proteomes" id="UP001165085">
    <property type="component" value="Unassembled WGS sequence"/>
</dbReference>
<dbReference type="AlphaFoldDB" id="A0A9W7EXN8"/>